<name>A0A814BUX6_9BILA</name>
<comment type="function">
    <text evidence="13">ATP dependent phosphorylation of adenosine and other related nucleoside analogs to monophosphate derivatives.</text>
</comment>
<comment type="cofactor">
    <cofactor evidence="13">
        <name>Mg(2+)</name>
        <dbReference type="ChEBI" id="CHEBI:18420"/>
    </cofactor>
    <text evidence="13">Binds 3 Mg(2+) ions per subunit.</text>
</comment>
<comment type="caution">
    <text evidence="15">The sequence shown here is derived from an EMBL/GenBank/DDBJ whole genome shotgun (WGS) entry which is preliminary data.</text>
</comment>
<dbReference type="GO" id="GO:0005524">
    <property type="term" value="F:ATP binding"/>
    <property type="evidence" value="ECO:0007669"/>
    <property type="project" value="UniProtKB-UniRule"/>
</dbReference>
<comment type="pathway">
    <text evidence="1 13">Purine metabolism; AMP biosynthesis via salvage pathway; AMP from adenosine: step 1/1.</text>
</comment>
<dbReference type="SUPFAM" id="SSF53613">
    <property type="entry name" value="Ribokinase-like"/>
    <property type="match status" value="1"/>
</dbReference>
<comment type="catalytic activity">
    <reaction evidence="10 13">
        <text>adenosine + ATP = AMP + ADP + H(+)</text>
        <dbReference type="Rhea" id="RHEA:20824"/>
        <dbReference type="ChEBI" id="CHEBI:15378"/>
        <dbReference type="ChEBI" id="CHEBI:16335"/>
        <dbReference type="ChEBI" id="CHEBI:30616"/>
        <dbReference type="ChEBI" id="CHEBI:456215"/>
        <dbReference type="ChEBI" id="CHEBI:456216"/>
        <dbReference type="EC" id="2.7.1.20"/>
    </reaction>
</comment>
<keyword evidence="6 13" id="KW-0547">Nucleotide-binding</keyword>
<dbReference type="PANTHER" id="PTHR45769">
    <property type="entry name" value="ADENOSINE KINASE"/>
    <property type="match status" value="1"/>
</dbReference>
<dbReference type="AlphaFoldDB" id="A0A814BUX6"/>
<keyword evidence="5 13" id="KW-0660">Purine salvage</keyword>
<dbReference type="Pfam" id="PF00294">
    <property type="entry name" value="PfkB"/>
    <property type="match status" value="1"/>
</dbReference>
<feature type="domain" description="Carbohydrate kinase PfkB" evidence="14">
    <location>
        <begin position="45"/>
        <end position="340"/>
    </location>
</feature>
<feature type="active site" description="Proton acceptor" evidence="12">
    <location>
        <position position="299"/>
    </location>
</feature>
<evidence type="ECO:0000256" key="13">
    <source>
        <dbReference type="RuleBase" id="RU368116"/>
    </source>
</evidence>
<keyword evidence="8 13" id="KW-0067">ATP-binding</keyword>
<dbReference type="EC" id="2.7.1.20" evidence="3 13"/>
<comment type="similarity">
    <text evidence="2 13">Belongs to the carbohydrate kinase PfkB family.</text>
</comment>
<dbReference type="GO" id="GO:0004001">
    <property type="term" value="F:adenosine kinase activity"/>
    <property type="evidence" value="ECO:0007669"/>
    <property type="project" value="UniProtKB-UniRule"/>
</dbReference>
<gene>
    <name evidence="15" type="ORF">OXX778_LOCUS13117</name>
</gene>
<dbReference type="UniPathway" id="UPA00588">
    <property type="reaction ID" value="UER00659"/>
</dbReference>
<evidence type="ECO:0000259" key="14">
    <source>
        <dbReference type="Pfam" id="PF00294"/>
    </source>
</evidence>
<dbReference type="InterPro" id="IPR001805">
    <property type="entry name" value="Adenokinase"/>
</dbReference>
<dbReference type="GO" id="GO:0005829">
    <property type="term" value="C:cytosol"/>
    <property type="evidence" value="ECO:0007669"/>
    <property type="project" value="TreeGrafter"/>
</dbReference>
<dbReference type="Gene3D" id="3.40.1190.20">
    <property type="match status" value="1"/>
</dbReference>
<dbReference type="PANTHER" id="PTHR45769:SF3">
    <property type="entry name" value="ADENOSINE KINASE"/>
    <property type="match status" value="1"/>
</dbReference>
<evidence type="ECO:0000256" key="7">
    <source>
        <dbReference type="ARBA" id="ARBA00022777"/>
    </source>
</evidence>
<evidence type="ECO:0000256" key="2">
    <source>
        <dbReference type="ARBA" id="ARBA00010688"/>
    </source>
</evidence>
<proteinExistence type="inferred from homology"/>
<dbReference type="GO" id="GO:0006166">
    <property type="term" value="P:purine ribonucleoside salvage"/>
    <property type="evidence" value="ECO:0007669"/>
    <property type="project" value="UniProtKB-KW"/>
</dbReference>
<dbReference type="InterPro" id="IPR029056">
    <property type="entry name" value="Ribokinase-like"/>
</dbReference>
<evidence type="ECO:0000256" key="9">
    <source>
        <dbReference type="ARBA" id="ARBA00022842"/>
    </source>
</evidence>
<protein>
    <recommendedName>
        <fullName evidence="11 13">Adenosine kinase</fullName>
        <shortName evidence="13">AK</shortName>
        <ecNumber evidence="3 13">2.7.1.20</ecNumber>
    </recommendedName>
    <alternativeName>
        <fullName evidence="13">Adenosine 5'-phosphotransferase</fullName>
    </alternativeName>
</protein>
<dbReference type="InterPro" id="IPR011611">
    <property type="entry name" value="PfkB_dom"/>
</dbReference>
<dbReference type="EMBL" id="CAJNOC010002470">
    <property type="protein sequence ID" value="CAF0935038.1"/>
    <property type="molecule type" value="Genomic_DNA"/>
</dbReference>
<evidence type="ECO:0000256" key="4">
    <source>
        <dbReference type="ARBA" id="ARBA00022679"/>
    </source>
</evidence>
<accession>A0A814BUX6</accession>
<dbReference type="CDD" id="cd01168">
    <property type="entry name" value="adenosine_kinase"/>
    <property type="match status" value="1"/>
</dbReference>
<keyword evidence="7 13" id="KW-0418">Kinase</keyword>
<evidence type="ECO:0000256" key="8">
    <source>
        <dbReference type="ARBA" id="ARBA00022840"/>
    </source>
</evidence>
<dbReference type="Gene3D" id="3.30.1110.10">
    <property type="match status" value="1"/>
</dbReference>
<dbReference type="PRINTS" id="PR00989">
    <property type="entry name" value="ADENOKINASE"/>
</dbReference>
<keyword evidence="16" id="KW-1185">Reference proteome</keyword>
<evidence type="ECO:0000256" key="3">
    <source>
        <dbReference type="ARBA" id="ARBA00012119"/>
    </source>
</evidence>
<keyword evidence="9 13" id="KW-0460">Magnesium</keyword>
<sequence length="344" mass="38041">MALREGLIFGSGNPLLDISCKVELEFLEKYNLKSNSAILGDDSHLQIYEDIKKNHNSEIEYIPGGSCQNSLRTASWILKYPNAATFVGCIGRDHNADIMKEKAKEVGLYTAYQVTDKASTGTCAVLITGNDRSMVAHLAAANLFTSDHMDNPEIWSLVEKAKIIYTTGFFFTVSPDSIMKLARFALENDRPFSINLSAPFISMFYGDKLKEALPYVDIIFGNDDEAMTFSKSILGKESTNIEEIAKEISNLPKLNDKKRVVIITQADKPVIYVVGDKVMQIPVPPIEAEKIIDTNGAGDAFVGGFLAQFVQDKDIEKCIDCGVWASGLIIQRSGCTFPNEMTYQ</sequence>
<evidence type="ECO:0000313" key="16">
    <source>
        <dbReference type="Proteomes" id="UP000663879"/>
    </source>
</evidence>
<evidence type="ECO:0000256" key="11">
    <source>
        <dbReference type="ARBA" id="ARBA00068771"/>
    </source>
</evidence>
<evidence type="ECO:0000313" key="15">
    <source>
        <dbReference type="EMBL" id="CAF0935038.1"/>
    </source>
</evidence>
<dbReference type="GO" id="GO:0005634">
    <property type="term" value="C:nucleus"/>
    <property type="evidence" value="ECO:0007669"/>
    <property type="project" value="UniProtKB-SubCell"/>
</dbReference>
<dbReference type="OrthoDB" id="432447at2759"/>
<comment type="subunit">
    <text evidence="13">Monomer.</text>
</comment>
<reference evidence="15" key="1">
    <citation type="submission" date="2021-02" db="EMBL/GenBank/DDBJ databases">
        <authorList>
            <person name="Nowell W R."/>
        </authorList>
    </citation>
    <scope>NUCLEOTIDE SEQUENCE</scope>
    <source>
        <strain evidence="15">Ploen Becks lab</strain>
    </source>
</reference>
<evidence type="ECO:0000256" key="10">
    <source>
        <dbReference type="ARBA" id="ARBA00051362"/>
    </source>
</evidence>
<dbReference type="GO" id="GO:0044209">
    <property type="term" value="P:AMP salvage"/>
    <property type="evidence" value="ECO:0007669"/>
    <property type="project" value="UniProtKB-UniRule"/>
</dbReference>
<comment type="subcellular location">
    <subcellularLocation>
        <location evidence="13">Nucleus</location>
    </subcellularLocation>
</comment>
<dbReference type="InterPro" id="IPR002173">
    <property type="entry name" value="Carboh/pur_kinase_PfkB_CS"/>
</dbReference>
<keyword evidence="13" id="KW-0539">Nucleus</keyword>
<evidence type="ECO:0000256" key="5">
    <source>
        <dbReference type="ARBA" id="ARBA00022726"/>
    </source>
</evidence>
<evidence type="ECO:0000256" key="6">
    <source>
        <dbReference type="ARBA" id="ARBA00022741"/>
    </source>
</evidence>
<dbReference type="PROSITE" id="PS00584">
    <property type="entry name" value="PFKB_KINASES_2"/>
    <property type="match status" value="1"/>
</dbReference>
<dbReference type="GO" id="GO:0006144">
    <property type="term" value="P:purine nucleobase metabolic process"/>
    <property type="evidence" value="ECO:0007669"/>
    <property type="project" value="TreeGrafter"/>
</dbReference>
<dbReference type="Proteomes" id="UP000663879">
    <property type="component" value="Unassembled WGS sequence"/>
</dbReference>
<evidence type="ECO:0000256" key="12">
    <source>
        <dbReference type="PIRSR" id="PIRSR601805-1"/>
    </source>
</evidence>
<dbReference type="FunFam" id="3.40.1190.20:FF:000076">
    <property type="entry name" value="Adenosine kinase"/>
    <property type="match status" value="1"/>
</dbReference>
<keyword evidence="4 13" id="KW-0808">Transferase</keyword>
<evidence type="ECO:0000256" key="1">
    <source>
        <dbReference type="ARBA" id="ARBA00004801"/>
    </source>
</evidence>
<organism evidence="15 16">
    <name type="scientific">Brachionus calyciflorus</name>
    <dbReference type="NCBI Taxonomy" id="104777"/>
    <lineage>
        <taxon>Eukaryota</taxon>
        <taxon>Metazoa</taxon>
        <taxon>Spiralia</taxon>
        <taxon>Gnathifera</taxon>
        <taxon>Rotifera</taxon>
        <taxon>Eurotatoria</taxon>
        <taxon>Monogononta</taxon>
        <taxon>Pseudotrocha</taxon>
        <taxon>Ploima</taxon>
        <taxon>Brachionidae</taxon>
        <taxon>Brachionus</taxon>
    </lineage>
</organism>